<evidence type="ECO:0000313" key="9">
    <source>
        <dbReference type="Proteomes" id="UP001485043"/>
    </source>
</evidence>
<feature type="binding site" evidence="4">
    <location>
        <position position="408"/>
    </location>
    <ligand>
        <name>S-adenosyl-L-methionine</name>
        <dbReference type="ChEBI" id="CHEBI:59789"/>
    </ligand>
</feature>
<dbReference type="InterPro" id="IPR029063">
    <property type="entry name" value="SAM-dependent_MTases_sf"/>
</dbReference>
<feature type="compositionally biased region" description="Low complexity" evidence="6">
    <location>
        <begin position="236"/>
        <end position="250"/>
    </location>
</feature>
<dbReference type="Gene3D" id="3.40.50.150">
    <property type="entry name" value="Vaccinia Virus protein VP39"/>
    <property type="match status" value="2"/>
</dbReference>
<evidence type="ECO:0000256" key="2">
    <source>
        <dbReference type="ARBA" id="ARBA00022679"/>
    </source>
</evidence>
<reference evidence="8 9" key="1">
    <citation type="journal article" date="2024" name="Nat. Commun.">
        <title>Phylogenomics reveals the evolutionary origins of lichenization in chlorophyte algae.</title>
        <authorList>
            <person name="Puginier C."/>
            <person name="Libourel C."/>
            <person name="Otte J."/>
            <person name="Skaloud P."/>
            <person name="Haon M."/>
            <person name="Grisel S."/>
            <person name="Petersen M."/>
            <person name="Berrin J.G."/>
            <person name="Delaux P.M."/>
            <person name="Dal Grande F."/>
            <person name="Keller J."/>
        </authorList>
    </citation>
    <scope>NUCLEOTIDE SEQUENCE [LARGE SCALE GENOMIC DNA]</scope>
    <source>
        <strain evidence="8 9">SAG 2523</strain>
    </source>
</reference>
<evidence type="ECO:0000256" key="5">
    <source>
        <dbReference type="PROSITE-ProRule" id="PRU10015"/>
    </source>
</evidence>
<keyword evidence="9" id="KW-1185">Reference proteome</keyword>
<feature type="active site" description="Nucleophile" evidence="4">
    <location>
        <position position="564"/>
    </location>
</feature>
<comment type="similarity">
    <text evidence="4">Belongs to the class I-like SAM-binding methyltransferase superfamily. RNA M5U methyltransferase family.</text>
</comment>
<name>A0AAW1T8N6_9CHLO</name>
<keyword evidence="2 4" id="KW-0808">Transferase</keyword>
<dbReference type="InterPro" id="IPR002792">
    <property type="entry name" value="TRAM_dom"/>
</dbReference>
<evidence type="ECO:0000256" key="1">
    <source>
        <dbReference type="ARBA" id="ARBA00022603"/>
    </source>
</evidence>
<dbReference type="PROSITE" id="PS50926">
    <property type="entry name" value="TRAM"/>
    <property type="match status" value="1"/>
</dbReference>
<keyword evidence="1 4" id="KW-0489">Methyltransferase</keyword>
<dbReference type="InterPro" id="IPR010280">
    <property type="entry name" value="U5_MeTrfase_fam"/>
</dbReference>
<gene>
    <name evidence="8" type="ORF">WJX84_004531</name>
</gene>
<evidence type="ECO:0000256" key="3">
    <source>
        <dbReference type="ARBA" id="ARBA00022691"/>
    </source>
</evidence>
<feature type="binding site" evidence="4">
    <location>
        <position position="537"/>
    </location>
    <ligand>
        <name>S-adenosyl-L-methionine</name>
        <dbReference type="ChEBI" id="CHEBI:59789"/>
    </ligand>
</feature>
<dbReference type="InterPro" id="IPR030390">
    <property type="entry name" value="MeTrfase_TrmA_AS"/>
</dbReference>
<dbReference type="SUPFAM" id="SSF50249">
    <property type="entry name" value="Nucleic acid-binding proteins"/>
    <property type="match status" value="1"/>
</dbReference>
<feature type="binding site" evidence="4">
    <location>
        <position position="467"/>
    </location>
    <ligand>
        <name>S-adenosyl-L-methionine</name>
        <dbReference type="ChEBI" id="CHEBI:59789"/>
    </ligand>
</feature>
<evidence type="ECO:0000256" key="6">
    <source>
        <dbReference type="SAM" id="MobiDB-lite"/>
    </source>
</evidence>
<dbReference type="GO" id="GO:0032259">
    <property type="term" value="P:methylation"/>
    <property type="evidence" value="ECO:0007669"/>
    <property type="project" value="UniProtKB-KW"/>
</dbReference>
<dbReference type="Proteomes" id="UP001485043">
    <property type="component" value="Unassembled WGS sequence"/>
</dbReference>
<protein>
    <recommendedName>
        <fullName evidence="7">TRAM domain-containing protein</fullName>
    </recommendedName>
</protein>
<dbReference type="GO" id="GO:0006396">
    <property type="term" value="P:RNA processing"/>
    <property type="evidence" value="ECO:0007669"/>
    <property type="project" value="InterPro"/>
</dbReference>
<dbReference type="PROSITE" id="PS51687">
    <property type="entry name" value="SAM_MT_RNA_M5U"/>
    <property type="match status" value="1"/>
</dbReference>
<accession>A0AAW1T8N6</accession>
<organism evidence="8 9">
    <name type="scientific">Apatococcus fuscideae</name>
    <dbReference type="NCBI Taxonomy" id="2026836"/>
    <lineage>
        <taxon>Eukaryota</taxon>
        <taxon>Viridiplantae</taxon>
        <taxon>Chlorophyta</taxon>
        <taxon>core chlorophytes</taxon>
        <taxon>Trebouxiophyceae</taxon>
        <taxon>Chlorellales</taxon>
        <taxon>Chlorellaceae</taxon>
        <taxon>Apatococcus</taxon>
    </lineage>
</organism>
<dbReference type="GO" id="GO:0008173">
    <property type="term" value="F:RNA methyltransferase activity"/>
    <property type="evidence" value="ECO:0007669"/>
    <property type="project" value="InterPro"/>
</dbReference>
<feature type="compositionally biased region" description="Basic residues" evidence="6">
    <location>
        <begin position="289"/>
        <end position="303"/>
    </location>
</feature>
<evidence type="ECO:0000256" key="4">
    <source>
        <dbReference type="PROSITE-ProRule" id="PRU01024"/>
    </source>
</evidence>
<dbReference type="InterPro" id="IPR012340">
    <property type="entry name" value="NA-bd_OB-fold"/>
</dbReference>
<feature type="active site" evidence="5">
    <location>
        <position position="564"/>
    </location>
</feature>
<dbReference type="AlphaFoldDB" id="A0AAW1T8N6"/>
<dbReference type="PROSITE" id="PS01230">
    <property type="entry name" value="TRMA_1"/>
    <property type="match status" value="1"/>
</dbReference>
<dbReference type="EMBL" id="JALJOV010000247">
    <property type="protein sequence ID" value="KAK9865455.1"/>
    <property type="molecule type" value="Genomic_DNA"/>
</dbReference>
<dbReference type="PANTHER" id="PTHR11061">
    <property type="entry name" value="RNA M5U METHYLTRANSFERASE"/>
    <property type="match status" value="1"/>
</dbReference>
<dbReference type="Pfam" id="PF05958">
    <property type="entry name" value="tRNA_U5-meth_tr"/>
    <property type="match status" value="1"/>
</dbReference>
<feature type="domain" description="TRAM" evidence="7">
    <location>
        <begin position="35"/>
        <end position="94"/>
    </location>
</feature>
<dbReference type="SUPFAM" id="SSF53335">
    <property type="entry name" value="S-adenosyl-L-methionine-dependent methyltransferases"/>
    <property type="match status" value="2"/>
</dbReference>
<keyword evidence="3 4" id="KW-0949">S-adenosyl-L-methionine</keyword>
<dbReference type="Gene3D" id="2.40.50.140">
    <property type="entry name" value="Nucleic acid-binding proteins"/>
    <property type="match status" value="1"/>
</dbReference>
<sequence length="613" mass="65288">MSPGALLSRTVCLCPGQPHSLPPPKTCNAIASSQAPEAGQHIELECTALAFGGQGVCRQESGFVVFCNAALPGEKLLAEVTAVKKGHAVATKLRSLHTHQHAVRPPCPHFGPCGGCTLQNLDYAAQLAAKREWVVSALQRIGGVSDAESLVTSVVPCRDVFRYRNNMRFSFGPRHTIEAGPAGSNQALPTAEPHAHALGLHPRGLGATVLPISTCHLQDQEADRILQVVSNWAKTLPPESPAATSAASELQQGPTEGGLEEEDAPDAPLHQQQQAYAGRRRQSGGGRMQRGRGRGGGRGRQRNRTVLDSPPEAPTQFLREVVIRRGRGDVDKGIFMVDLITTYHAPERLQPVVAAIQAEVPAAKSFVNTVAATPRSRNVKTYPISGPHFLRETLCSLDFRVSPRSFFQTNTAQTETLYAIVAALAGLEPASSSQEQTASALENVRGQPWDPNESRFGSGVPILWDLFCGIGTIGLSLAVQCSRVIGIDGAGGGIADASLNAHRNSISNASFLQHDLAAQNIASKLELLPQPDIIIADPARNGMGTALLSYLKQSGASRIVYVSCDPASQARDLRQLTFDEAGLAPFKLMPGVVPCDMFPHTAHIESVALLTRA</sequence>
<dbReference type="PANTHER" id="PTHR11061:SF30">
    <property type="entry name" value="TRNA (URACIL(54)-C(5))-METHYLTRANSFERASE"/>
    <property type="match status" value="1"/>
</dbReference>
<comment type="caution">
    <text evidence="8">The sequence shown here is derived from an EMBL/GenBank/DDBJ whole genome shotgun (WGS) entry which is preliminary data.</text>
</comment>
<proteinExistence type="inferred from homology"/>
<feature type="binding site" evidence="4">
    <location>
        <position position="488"/>
    </location>
    <ligand>
        <name>S-adenosyl-L-methionine</name>
        <dbReference type="ChEBI" id="CHEBI:59789"/>
    </ligand>
</feature>
<evidence type="ECO:0000259" key="7">
    <source>
        <dbReference type="PROSITE" id="PS50926"/>
    </source>
</evidence>
<evidence type="ECO:0000313" key="8">
    <source>
        <dbReference type="EMBL" id="KAK9865455.1"/>
    </source>
</evidence>
<feature type="region of interest" description="Disordered" evidence="6">
    <location>
        <begin position="236"/>
        <end position="312"/>
    </location>
</feature>